<comment type="caution">
    <text evidence="1">The sequence shown here is derived from an EMBL/GenBank/DDBJ whole genome shotgun (WGS) entry which is preliminary data.</text>
</comment>
<dbReference type="Proteomes" id="UP000003233">
    <property type="component" value="Unassembled WGS sequence"/>
</dbReference>
<keyword evidence="2" id="KW-1185">Reference proteome</keyword>
<gene>
    <name evidence="1" type="ORF">HMPREF0402_00578</name>
</gene>
<proteinExistence type="predicted"/>
<protein>
    <submittedName>
        <fullName evidence="1">Uncharacterized protein</fullName>
    </submittedName>
</protein>
<dbReference type="HOGENOM" id="CLU_3382026_0_0_0"/>
<dbReference type="AlphaFoldDB" id="H1PQ85"/>
<dbReference type="EMBL" id="AGWJ02000002">
    <property type="protein sequence ID" value="EHO83560.1"/>
    <property type="molecule type" value="Genomic_DNA"/>
</dbReference>
<accession>H1PQ85</accession>
<evidence type="ECO:0000313" key="1">
    <source>
        <dbReference type="EMBL" id="EHO83560.1"/>
    </source>
</evidence>
<evidence type="ECO:0000313" key="2">
    <source>
        <dbReference type="Proteomes" id="UP000003233"/>
    </source>
</evidence>
<dbReference type="BioCyc" id="FSP457404-HMP:GTSQ-579-MONOMER"/>
<name>H1PQ85_9FUSO</name>
<reference evidence="1 2" key="1">
    <citation type="submission" date="2012-07" db="EMBL/GenBank/DDBJ databases">
        <title>The Genome Sequence of Fusobacterium ulcerans 12_1B.</title>
        <authorList>
            <consortium name="The Broad Institute Genome Sequencing Platform"/>
            <person name="Earl A."/>
            <person name="Ward D."/>
            <person name="Feldgarden M."/>
            <person name="Gevers D."/>
            <person name="Strauss J."/>
            <person name="Ambrose C.E."/>
            <person name="Allen-Vercoe E."/>
            <person name="Walker B."/>
            <person name="Young S.K."/>
            <person name="Zeng Q."/>
            <person name="Gargeya S."/>
            <person name="Fitzgerald M."/>
            <person name="Haas B."/>
            <person name="Abouelleil A."/>
            <person name="Alvarado L."/>
            <person name="Arachchi H.M."/>
            <person name="Berlin A.M."/>
            <person name="Chapman S.B."/>
            <person name="Goldberg J."/>
            <person name="Griggs A."/>
            <person name="Gujja S."/>
            <person name="Hansen M."/>
            <person name="Howarth C."/>
            <person name="Imamovic A."/>
            <person name="Larimer J."/>
            <person name="McCowen C."/>
            <person name="Montmayeur A."/>
            <person name="Murphy C."/>
            <person name="Neiman D."/>
            <person name="Pearson M."/>
            <person name="Priest M."/>
            <person name="Roberts A."/>
            <person name="Saif S."/>
            <person name="Shea T."/>
            <person name="Sisk P."/>
            <person name="Sykes S."/>
            <person name="Wortman J."/>
            <person name="Nusbaum C."/>
            <person name="Birren B."/>
        </authorList>
    </citation>
    <scope>NUCLEOTIDE SEQUENCE [LARGE SCALE GENOMIC DNA]</scope>
    <source>
        <strain evidence="1 2">12_1B</strain>
    </source>
</reference>
<organism evidence="1 2">
    <name type="scientific">Fusobacterium ulcerans 12-1B</name>
    <dbReference type="NCBI Taxonomy" id="457404"/>
    <lineage>
        <taxon>Bacteria</taxon>
        <taxon>Fusobacteriati</taxon>
        <taxon>Fusobacteriota</taxon>
        <taxon>Fusobacteriia</taxon>
        <taxon>Fusobacteriales</taxon>
        <taxon>Fusobacteriaceae</taxon>
        <taxon>Fusobacterium</taxon>
    </lineage>
</organism>
<sequence length="33" mass="4130">MIRVPFFVPENKFKMYIKIKKQDDFKKINEIKI</sequence>